<evidence type="ECO:0000313" key="2">
    <source>
        <dbReference type="EMBL" id="KAK8720769.1"/>
    </source>
</evidence>
<proteinExistence type="predicted"/>
<name>A0AAW0VV58_CHEQU</name>
<organism evidence="2 3">
    <name type="scientific">Cherax quadricarinatus</name>
    <name type="common">Australian red claw crayfish</name>
    <dbReference type="NCBI Taxonomy" id="27406"/>
    <lineage>
        <taxon>Eukaryota</taxon>
        <taxon>Metazoa</taxon>
        <taxon>Ecdysozoa</taxon>
        <taxon>Arthropoda</taxon>
        <taxon>Crustacea</taxon>
        <taxon>Multicrustacea</taxon>
        <taxon>Malacostraca</taxon>
        <taxon>Eumalacostraca</taxon>
        <taxon>Eucarida</taxon>
        <taxon>Decapoda</taxon>
        <taxon>Pleocyemata</taxon>
        <taxon>Astacidea</taxon>
        <taxon>Parastacoidea</taxon>
        <taxon>Parastacidae</taxon>
        <taxon>Cherax</taxon>
    </lineage>
</organism>
<comment type="caution">
    <text evidence="2">The sequence shown here is derived from an EMBL/GenBank/DDBJ whole genome shotgun (WGS) entry which is preliminary data.</text>
</comment>
<accession>A0AAW0VV58</accession>
<protein>
    <submittedName>
        <fullName evidence="2">Uncharacterized protein</fullName>
    </submittedName>
</protein>
<feature type="compositionally biased region" description="Low complexity" evidence="1">
    <location>
        <begin position="84"/>
        <end position="95"/>
    </location>
</feature>
<feature type="compositionally biased region" description="Acidic residues" evidence="1">
    <location>
        <begin position="112"/>
        <end position="121"/>
    </location>
</feature>
<keyword evidence="3" id="KW-1185">Reference proteome</keyword>
<gene>
    <name evidence="2" type="ORF">OTU49_013117</name>
</gene>
<feature type="region of interest" description="Disordered" evidence="1">
    <location>
        <begin position="84"/>
        <end position="121"/>
    </location>
</feature>
<evidence type="ECO:0000256" key="1">
    <source>
        <dbReference type="SAM" id="MobiDB-lite"/>
    </source>
</evidence>
<dbReference type="AlphaFoldDB" id="A0AAW0VV58"/>
<evidence type="ECO:0000313" key="3">
    <source>
        <dbReference type="Proteomes" id="UP001445076"/>
    </source>
</evidence>
<sequence length="146" mass="16594">MSGHKSFTLSVNSKVAGVVVGAGTAYLLTRISEHTRLTQQISSLHATILEVKDIASLETEFDKAYGYTEYPSSHSEFRKKTVSFSSTTTTGSYKTAQYETDSSRATDTDYYSPDEEEEGEFFDLSPENGPIRMWESRYKRTYQKHW</sequence>
<dbReference type="EMBL" id="JARKIK010000225">
    <property type="protein sequence ID" value="KAK8720769.1"/>
    <property type="molecule type" value="Genomic_DNA"/>
</dbReference>
<dbReference type="Proteomes" id="UP001445076">
    <property type="component" value="Unassembled WGS sequence"/>
</dbReference>
<reference evidence="2 3" key="1">
    <citation type="journal article" date="2024" name="BMC Genomics">
        <title>Genome assembly of redclaw crayfish (Cherax quadricarinatus) provides insights into its immune adaptation and hypoxia tolerance.</title>
        <authorList>
            <person name="Liu Z."/>
            <person name="Zheng J."/>
            <person name="Li H."/>
            <person name="Fang K."/>
            <person name="Wang S."/>
            <person name="He J."/>
            <person name="Zhou D."/>
            <person name="Weng S."/>
            <person name="Chi M."/>
            <person name="Gu Z."/>
            <person name="He J."/>
            <person name="Li F."/>
            <person name="Wang M."/>
        </authorList>
    </citation>
    <scope>NUCLEOTIDE SEQUENCE [LARGE SCALE GENOMIC DNA]</scope>
    <source>
        <strain evidence="2">ZL_2023a</strain>
    </source>
</reference>